<feature type="repeat" description="PPR" evidence="2">
    <location>
        <begin position="598"/>
        <end position="632"/>
    </location>
</feature>
<feature type="compositionally biased region" description="Basic residues" evidence="3">
    <location>
        <begin position="1"/>
        <end position="11"/>
    </location>
</feature>
<accession>A0A438G9S6</accession>
<dbReference type="Proteomes" id="UP000288805">
    <property type="component" value="Unassembled WGS sequence"/>
</dbReference>
<feature type="repeat" description="PPR" evidence="2">
    <location>
        <begin position="668"/>
        <end position="702"/>
    </location>
</feature>
<sequence>MAVRKPARVNTKRPEADSEIHSNSIKQNPNSILSTLFNPQELILSWKTYSEINTLFDFTLWVCHFTGKFPCKMQALSVWPSKGVFWAVPQLDYNLGSSSIRVEEGEGENYGILKILPKFDFGCGLLSGYSKLKILLLCERKRGSFGASFALAWALEQQAIGNEFVKEDSNSIHSLAGNTETVDIDCLKVDGARDGDENDNEEEKEAEKNGEVIEEKSRNVDVRALAHGLEFATTADDVEEVLKDKVELPLQVYSTMIRGFGTDKRLDAAMALVEWLKRKKETNGSKGPNLFVYNSLLGAVKQSEKFALVEKVMNDMAREGILPNVVTYNTLMSIYLEQGRSVEALNILEEIQKNGLCPSPVSYSTALLVYRRMEDGHGALKFFIELREKYLKGEIGKDADEDWENEFVKLKNFTIRICYQVMRRWLVKEGNQSPILLKLLADMDNAGLQPGRAEYERLVWACTREEHYVVAKELYTRIRERHTEISLSVCNHIIWLMGKAKKWWAALEIYEDLLDKGPKPNNLSYELVVSHFNILLTAARKKGIWRWGVRLLNKMEDKGLKPGSREWNAVLVACSKAAETSAAVEIFRRMVEQGEKPTIISYGALLSALEKGKLYDEASRVWEHMVKMGVEPNLYAYTIMASICVGQGKLQRVDSILREMETLGIDATVVTYNAIISGCARNGLSSAAFEWFHRMKVGKIQPNEITYEMLIEALAKDGKPRLAFELYSRAQNEGLNLSTKAYDAVVLSSQVHSATIDVSLLGPRPPEKKKKLLARKTLSAFCNLADVPRRAKPFDRKEIYSQQTEGNQ</sequence>
<dbReference type="Pfam" id="PF17177">
    <property type="entry name" value="PPR_long"/>
    <property type="match status" value="1"/>
</dbReference>
<evidence type="ECO:0000256" key="1">
    <source>
        <dbReference type="ARBA" id="ARBA00022737"/>
    </source>
</evidence>
<evidence type="ECO:0000259" key="4">
    <source>
        <dbReference type="Pfam" id="PF17177"/>
    </source>
</evidence>
<feature type="repeat" description="PPR" evidence="2">
    <location>
        <begin position="703"/>
        <end position="737"/>
    </location>
</feature>
<feature type="repeat" description="PPR" evidence="2">
    <location>
        <begin position="289"/>
        <end position="323"/>
    </location>
</feature>
<dbReference type="InterPro" id="IPR033443">
    <property type="entry name" value="PROP1-like_PPR_dom"/>
</dbReference>
<feature type="repeat" description="PPR" evidence="2">
    <location>
        <begin position="563"/>
        <end position="597"/>
    </location>
</feature>
<dbReference type="InterPro" id="IPR011990">
    <property type="entry name" value="TPR-like_helical_dom_sf"/>
</dbReference>
<dbReference type="PANTHER" id="PTHR47940">
    <property type="entry name" value="OS12G0283900 PROTEIN"/>
    <property type="match status" value="1"/>
</dbReference>
<evidence type="ECO:0000256" key="2">
    <source>
        <dbReference type="PROSITE-ProRule" id="PRU00708"/>
    </source>
</evidence>
<name>A0A438G9S6_VITVI</name>
<reference evidence="5 6" key="1">
    <citation type="journal article" date="2018" name="PLoS Genet.">
        <title>Population sequencing reveals clonal diversity and ancestral inbreeding in the grapevine cultivar Chardonnay.</title>
        <authorList>
            <person name="Roach M.J."/>
            <person name="Johnson D.L."/>
            <person name="Bohlmann J."/>
            <person name="van Vuuren H.J."/>
            <person name="Jones S.J."/>
            <person name="Pretorius I.S."/>
            <person name="Schmidt S.A."/>
            <person name="Borneman A.R."/>
        </authorList>
    </citation>
    <scope>NUCLEOTIDE SEQUENCE [LARGE SCALE GENOMIC DNA]</scope>
    <source>
        <strain evidence="6">cv. Chardonnay</strain>
        <tissue evidence="5">Leaf</tissue>
    </source>
</reference>
<feature type="region of interest" description="Disordered" evidence="3">
    <location>
        <begin position="192"/>
        <end position="211"/>
    </location>
</feature>
<comment type="caution">
    <text evidence="5">The sequence shown here is derived from an EMBL/GenBank/DDBJ whole genome shotgun (WGS) entry which is preliminary data.</text>
</comment>
<organism evidence="5 6">
    <name type="scientific">Vitis vinifera</name>
    <name type="common">Grape</name>
    <dbReference type="NCBI Taxonomy" id="29760"/>
    <lineage>
        <taxon>Eukaryota</taxon>
        <taxon>Viridiplantae</taxon>
        <taxon>Streptophyta</taxon>
        <taxon>Embryophyta</taxon>
        <taxon>Tracheophyta</taxon>
        <taxon>Spermatophyta</taxon>
        <taxon>Magnoliopsida</taxon>
        <taxon>eudicotyledons</taxon>
        <taxon>Gunneridae</taxon>
        <taxon>Pentapetalae</taxon>
        <taxon>rosids</taxon>
        <taxon>Vitales</taxon>
        <taxon>Vitaceae</taxon>
        <taxon>Viteae</taxon>
        <taxon>Vitis</taxon>
    </lineage>
</organism>
<dbReference type="AlphaFoldDB" id="A0A438G9S6"/>
<feature type="region of interest" description="Disordered" evidence="3">
    <location>
        <begin position="1"/>
        <end position="23"/>
    </location>
</feature>
<evidence type="ECO:0000256" key="3">
    <source>
        <dbReference type="SAM" id="MobiDB-lite"/>
    </source>
</evidence>
<dbReference type="InterPro" id="IPR053343">
    <property type="entry name" value="PSII_mRNA-binding_protein"/>
</dbReference>
<gene>
    <name evidence="5" type="primary">VvCHDp001268_1</name>
    <name evidence="5" type="ORF">CK203_058559</name>
</gene>
<feature type="repeat" description="PPR" evidence="2">
    <location>
        <begin position="324"/>
        <end position="358"/>
    </location>
</feature>
<proteinExistence type="predicted"/>
<evidence type="ECO:0000313" key="5">
    <source>
        <dbReference type="EMBL" id="RVW68967.1"/>
    </source>
</evidence>
<feature type="domain" description="PROP1-like PPR" evidence="4">
    <location>
        <begin position="504"/>
        <end position="660"/>
    </location>
</feature>
<dbReference type="PROSITE" id="PS51375">
    <property type="entry name" value="PPR"/>
    <property type="match status" value="8"/>
</dbReference>
<dbReference type="EMBL" id="QGNW01000512">
    <property type="protein sequence ID" value="RVW68967.1"/>
    <property type="molecule type" value="Genomic_DNA"/>
</dbReference>
<evidence type="ECO:0000313" key="6">
    <source>
        <dbReference type="Proteomes" id="UP000288805"/>
    </source>
</evidence>
<dbReference type="InterPro" id="IPR002885">
    <property type="entry name" value="PPR_rpt"/>
</dbReference>
<feature type="repeat" description="PPR" evidence="2">
    <location>
        <begin position="633"/>
        <end position="667"/>
    </location>
</feature>
<dbReference type="Pfam" id="PF13041">
    <property type="entry name" value="PPR_2"/>
    <property type="match status" value="1"/>
</dbReference>
<dbReference type="Gene3D" id="1.25.40.10">
    <property type="entry name" value="Tetratricopeptide repeat domain"/>
    <property type="match status" value="4"/>
</dbReference>
<dbReference type="NCBIfam" id="TIGR00756">
    <property type="entry name" value="PPR"/>
    <property type="match status" value="5"/>
</dbReference>
<dbReference type="PANTHER" id="PTHR47940:SF1">
    <property type="entry name" value="PROTEIN LOW PHOTOSYNTHETIC EFFICIENCY 1, CHLOROPLASTIC"/>
    <property type="match status" value="1"/>
</dbReference>
<protein>
    <submittedName>
        <fullName evidence="5">Pentatricopeptide repeat-containing protein</fullName>
    </submittedName>
</protein>
<feature type="repeat" description="PPR" evidence="2">
    <location>
        <begin position="528"/>
        <end position="562"/>
    </location>
</feature>
<keyword evidence="1" id="KW-0677">Repeat</keyword>
<dbReference type="Pfam" id="PF13812">
    <property type="entry name" value="PPR_3"/>
    <property type="match status" value="1"/>
</dbReference>